<dbReference type="PROSITE" id="PS51677">
    <property type="entry name" value="NODB"/>
    <property type="match status" value="1"/>
</dbReference>
<name>A0A852Z5Q3_9ACTN</name>
<dbReference type="Gene3D" id="3.20.20.370">
    <property type="entry name" value="Glycoside hydrolase/deacetylase"/>
    <property type="match status" value="1"/>
</dbReference>
<feature type="chain" id="PRO_5032554385" evidence="1">
    <location>
        <begin position="33"/>
        <end position="236"/>
    </location>
</feature>
<comment type="caution">
    <text evidence="3">The sequence shown here is derived from an EMBL/GenBank/DDBJ whole genome shotgun (WGS) entry which is preliminary data.</text>
</comment>
<dbReference type="SUPFAM" id="SSF88713">
    <property type="entry name" value="Glycoside hydrolase/deacetylase"/>
    <property type="match status" value="1"/>
</dbReference>
<dbReference type="RefSeq" id="WP_179534055.1">
    <property type="nucleotide sequence ID" value="NZ_JACBYW010000001.1"/>
</dbReference>
<keyword evidence="1" id="KW-0732">Signal</keyword>
<evidence type="ECO:0000259" key="2">
    <source>
        <dbReference type="PROSITE" id="PS51677"/>
    </source>
</evidence>
<reference evidence="3 4" key="1">
    <citation type="submission" date="2020-07" db="EMBL/GenBank/DDBJ databases">
        <title>Genomic Encyclopedia of Type Strains, Phase III (KMG-III): the genomes of soil and plant-associated and newly described type strains.</title>
        <authorList>
            <person name="Whitman W."/>
        </authorList>
    </citation>
    <scope>NUCLEOTIDE SEQUENCE [LARGE SCALE GENOMIC DNA]</scope>
    <source>
        <strain evidence="3 4">CECT 8576</strain>
    </source>
</reference>
<dbReference type="AlphaFoldDB" id="A0A852Z5Q3"/>
<dbReference type="Pfam" id="PF01522">
    <property type="entry name" value="Polysacc_deac_1"/>
    <property type="match status" value="1"/>
</dbReference>
<gene>
    <name evidence="3" type="ORF">FHR84_000857</name>
</gene>
<evidence type="ECO:0000256" key="1">
    <source>
        <dbReference type="SAM" id="SignalP"/>
    </source>
</evidence>
<organism evidence="3 4">
    <name type="scientific">Actinopolyspora biskrensis</name>
    <dbReference type="NCBI Taxonomy" id="1470178"/>
    <lineage>
        <taxon>Bacteria</taxon>
        <taxon>Bacillati</taxon>
        <taxon>Actinomycetota</taxon>
        <taxon>Actinomycetes</taxon>
        <taxon>Actinopolysporales</taxon>
        <taxon>Actinopolysporaceae</taxon>
        <taxon>Actinopolyspora</taxon>
    </lineage>
</organism>
<dbReference type="InterPro" id="IPR011330">
    <property type="entry name" value="Glyco_hydro/deAcase_b/a-brl"/>
</dbReference>
<feature type="signal peptide" evidence="1">
    <location>
        <begin position="1"/>
        <end position="32"/>
    </location>
</feature>
<sequence>MVNRGFRRRRGRVCASLVAVGLLFGVVSSAQAEPRESADATIVDSTGRAGRTVALTFDDGPDPRNTARMLDVLGEHHVKAVFCLWGEHVRQHPGLVRRIVDDGHALCNHTMRHENMSTWTPAAIRQNLRATNAAIHAAAPGAEVRYFRAPNGAWGDTPQVAAELGMQPLGWRLSVGDWNRPGADVLVRRLREGVSPGSVVLLHDGGGDRGQTVEAVSRFVPWARGAGWEFTLPARG</sequence>
<dbReference type="EMBL" id="JACBYW010000001">
    <property type="protein sequence ID" value="NYH77543.1"/>
    <property type="molecule type" value="Genomic_DNA"/>
</dbReference>
<dbReference type="InterPro" id="IPR050248">
    <property type="entry name" value="Polysacc_deacetylase_ArnD"/>
</dbReference>
<dbReference type="PANTHER" id="PTHR10587">
    <property type="entry name" value="GLYCOSYL TRANSFERASE-RELATED"/>
    <property type="match status" value="1"/>
</dbReference>
<feature type="domain" description="NodB homology" evidence="2">
    <location>
        <begin position="51"/>
        <end position="231"/>
    </location>
</feature>
<dbReference type="Proteomes" id="UP000548304">
    <property type="component" value="Unassembled WGS sequence"/>
</dbReference>
<evidence type="ECO:0000313" key="4">
    <source>
        <dbReference type="Proteomes" id="UP000548304"/>
    </source>
</evidence>
<proteinExistence type="predicted"/>
<protein>
    <submittedName>
        <fullName evidence="3">Peptidoglycan/xylan/chitin deacetylase (PgdA/CDA1 family)</fullName>
    </submittedName>
</protein>
<keyword evidence="4" id="KW-1185">Reference proteome</keyword>
<dbReference type="GO" id="GO:0005975">
    <property type="term" value="P:carbohydrate metabolic process"/>
    <property type="evidence" value="ECO:0007669"/>
    <property type="project" value="InterPro"/>
</dbReference>
<evidence type="ECO:0000313" key="3">
    <source>
        <dbReference type="EMBL" id="NYH77543.1"/>
    </source>
</evidence>
<dbReference type="GO" id="GO:0016810">
    <property type="term" value="F:hydrolase activity, acting on carbon-nitrogen (but not peptide) bonds"/>
    <property type="evidence" value="ECO:0007669"/>
    <property type="project" value="InterPro"/>
</dbReference>
<dbReference type="InterPro" id="IPR002509">
    <property type="entry name" value="NODB_dom"/>
</dbReference>
<dbReference type="CDD" id="cd10917">
    <property type="entry name" value="CE4_NodB_like_6s_7s"/>
    <property type="match status" value="1"/>
</dbReference>
<accession>A0A852Z5Q3</accession>